<dbReference type="Pfam" id="PF14375">
    <property type="entry name" value="Cys_rich_CWC"/>
    <property type="match status" value="1"/>
</dbReference>
<dbReference type="RefSeq" id="WP_008768918.1">
    <property type="nucleotide sequence ID" value="NZ_JGDJ01000223.1"/>
</dbReference>
<reference evidence="1 2" key="1">
    <citation type="submission" date="2014-02" db="EMBL/GenBank/DDBJ databases">
        <authorList>
            <person name="Sears C."/>
            <person name="Carroll K."/>
            <person name="Sack B.R."/>
            <person name="Qadri F."/>
            <person name="Myers L.L."/>
            <person name="Chung G.-T."/>
            <person name="Escheverria P."/>
            <person name="Fraser C.M."/>
            <person name="Sadzewicz L."/>
            <person name="Shefchek K.A."/>
            <person name="Tallon L."/>
            <person name="Das S.P."/>
            <person name="Daugherty S."/>
            <person name="Mongodin E.F."/>
        </authorList>
    </citation>
    <scope>NUCLEOTIDE SEQUENCE [LARGE SCALE GENOMIC DNA]</scope>
    <source>
        <strain evidence="1 2">S36L11</strain>
    </source>
</reference>
<accession>A0A015Y8K9</accession>
<proteinExistence type="predicted"/>
<dbReference type="PATRIC" id="fig|1339327.3.peg.3105"/>
<comment type="caution">
    <text evidence="1">The sequence shown here is derived from an EMBL/GenBank/DDBJ whole genome shotgun (WGS) entry which is preliminary data.</text>
</comment>
<gene>
    <name evidence="1" type="ORF">M136_2514</name>
</gene>
<evidence type="ECO:0000313" key="1">
    <source>
        <dbReference type="EMBL" id="EXZ28302.1"/>
    </source>
</evidence>
<evidence type="ECO:0000313" key="2">
    <source>
        <dbReference type="Proteomes" id="UP000022082"/>
    </source>
</evidence>
<dbReference type="AlphaFoldDB" id="A0A015Y8K9"/>
<dbReference type="Proteomes" id="UP000022082">
    <property type="component" value="Unassembled WGS sequence"/>
</dbReference>
<dbReference type="GeneID" id="60370111"/>
<name>A0A015Y8K9_BACFG</name>
<organism evidence="1 2">
    <name type="scientific">Bacteroides fragilis str. S36L11</name>
    <dbReference type="NCBI Taxonomy" id="1339327"/>
    <lineage>
        <taxon>Bacteria</taxon>
        <taxon>Pseudomonadati</taxon>
        <taxon>Bacteroidota</taxon>
        <taxon>Bacteroidia</taxon>
        <taxon>Bacteroidales</taxon>
        <taxon>Bacteroidaceae</taxon>
        <taxon>Bacteroides</taxon>
    </lineage>
</organism>
<protein>
    <submittedName>
        <fullName evidence="1">Cysteine-rich CWC family protein</fullName>
    </submittedName>
</protein>
<sequence>MPVKKVCPCCGAVFQCRHDNILLCHCATVKLDSLQRAYIKEHFPDCLCHDCLKKIQEGELACKANLSCTDGVGEVTDRLSGDM</sequence>
<dbReference type="InterPro" id="IPR032720">
    <property type="entry name" value="Cys_rich_CWC"/>
</dbReference>
<dbReference type="EMBL" id="JGDJ01000223">
    <property type="protein sequence ID" value="EXZ28302.1"/>
    <property type="molecule type" value="Genomic_DNA"/>
</dbReference>